<accession>A0ABV5S3G3</accession>
<keyword evidence="3" id="KW-1185">Reference proteome</keyword>
<gene>
    <name evidence="2" type="ORF">ACFFSA_24305</name>
</gene>
<feature type="region of interest" description="Disordered" evidence="1">
    <location>
        <begin position="51"/>
        <end position="73"/>
    </location>
</feature>
<organism evidence="2 3">
    <name type="scientific">Nonomuraea helvata</name>
    <dbReference type="NCBI Taxonomy" id="37484"/>
    <lineage>
        <taxon>Bacteria</taxon>
        <taxon>Bacillati</taxon>
        <taxon>Actinomycetota</taxon>
        <taxon>Actinomycetes</taxon>
        <taxon>Streptosporangiales</taxon>
        <taxon>Streptosporangiaceae</taxon>
        <taxon>Nonomuraea</taxon>
    </lineage>
</organism>
<dbReference type="RefSeq" id="WP_345003301.1">
    <property type="nucleotide sequence ID" value="NZ_BAAAXV010000012.1"/>
</dbReference>
<evidence type="ECO:0000256" key="1">
    <source>
        <dbReference type="SAM" id="MobiDB-lite"/>
    </source>
</evidence>
<dbReference type="EMBL" id="JBHMBW010000021">
    <property type="protein sequence ID" value="MFB9626218.1"/>
    <property type="molecule type" value="Genomic_DNA"/>
</dbReference>
<sequence>MADLAAIAALAADPQLAFTGRETDVGQVEADDFGDAHPGEVGQQGQRLVARAGDRGPNAGDSEAGAPLRLGDR</sequence>
<dbReference type="Proteomes" id="UP001589532">
    <property type="component" value="Unassembled WGS sequence"/>
</dbReference>
<evidence type="ECO:0000313" key="3">
    <source>
        <dbReference type="Proteomes" id="UP001589532"/>
    </source>
</evidence>
<proteinExistence type="predicted"/>
<protein>
    <submittedName>
        <fullName evidence="2">Uncharacterized protein</fullName>
    </submittedName>
</protein>
<comment type="caution">
    <text evidence="2">The sequence shown here is derived from an EMBL/GenBank/DDBJ whole genome shotgun (WGS) entry which is preliminary data.</text>
</comment>
<name>A0ABV5S3G3_9ACTN</name>
<evidence type="ECO:0000313" key="2">
    <source>
        <dbReference type="EMBL" id="MFB9626218.1"/>
    </source>
</evidence>
<reference evidence="2 3" key="1">
    <citation type="submission" date="2024-09" db="EMBL/GenBank/DDBJ databases">
        <authorList>
            <person name="Sun Q."/>
            <person name="Mori K."/>
        </authorList>
    </citation>
    <scope>NUCLEOTIDE SEQUENCE [LARGE SCALE GENOMIC DNA]</scope>
    <source>
        <strain evidence="2 3">JCM 3143</strain>
    </source>
</reference>